<feature type="region of interest" description="Disordered" evidence="1">
    <location>
        <begin position="142"/>
        <end position="165"/>
    </location>
</feature>
<dbReference type="EMBL" id="PIUM01000015">
    <property type="protein sequence ID" value="PKU24000.1"/>
    <property type="molecule type" value="Genomic_DNA"/>
</dbReference>
<keyword evidence="3" id="KW-1185">Reference proteome</keyword>
<protein>
    <submittedName>
        <fullName evidence="2">Uncharacterized protein</fullName>
    </submittedName>
</protein>
<evidence type="ECO:0000256" key="1">
    <source>
        <dbReference type="SAM" id="MobiDB-lite"/>
    </source>
</evidence>
<name>A0A2N3PUD8_9PROT</name>
<accession>A0A2N3PUD8</accession>
<organism evidence="2 3">
    <name type="scientific">Telmatospirillum siberiense</name>
    <dbReference type="NCBI Taxonomy" id="382514"/>
    <lineage>
        <taxon>Bacteria</taxon>
        <taxon>Pseudomonadati</taxon>
        <taxon>Pseudomonadota</taxon>
        <taxon>Alphaproteobacteria</taxon>
        <taxon>Rhodospirillales</taxon>
        <taxon>Rhodospirillaceae</taxon>
        <taxon>Telmatospirillum</taxon>
    </lineage>
</organism>
<evidence type="ECO:0000313" key="2">
    <source>
        <dbReference type="EMBL" id="PKU24000.1"/>
    </source>
</evidence>
<sequence>MAHGVIEALQPVFPVQDGEVGGEDGDDADECPISQIMLGNAHRPSLDIFVGMSVDYGKNRWFLSLRLLMVPFGRQAKGRRYFHWRQQRSFFLCKAIGKIPLRNFLIKSAMNSAFFLQKKKAFSFSISQGQIKNSFIYFPRGPDKREKRSATADIPDNRQPFRSAI</sequence>
<dbReference type="Proteomes" id="UP000233293">
    <property type="component" value="Unassembled WGS sequence"/>
</dbReference>
<dbReference type="AlphaFoldDB" id="A0A2N3PUD8"/>
<proteinExistence type="predicted"/>
<reference evidence="3" key="1">
    <citation type="submission" date="2017-12" db="EMBL/GenBank/DDBJ databases">
        <title>Draft genome sequence of Telmatospirillum siberiense 26-4b1T, an acidotolerant peatland alphaproteobacterium potentially involved in sulfur cycling.</title>
        <authorList>
            <person name="Hausmann B."/>
            <person name="Pjevac P."/>
            <person name="Schreck K."/>
            <person name="Herbold C.W."/>
            <person name="Daims H."/>
            <person name="Wagner M."/>
            <person name="Pester M."/>
            <person name="Loy A."/>
        </authorList>
    </citation>
    <scope>NUCLEOTIDE SEQUENCE [LARGE SCALE GENOMIC DNA]</scope>
    <source>
        <strain evidence="3">26-4b1</strain>
    </source>
</reference>
<evidence type="ECO:0000313" key="3">
    <source>
        <dbReference type="Proteomes" id="UP000233293"/>
    </source>
</evidence>
<comment type="caution">
    <text evidence="2">The sequence shown here is derived from an EMBL/GenBank/DDBJ whole genome shotgun (WGS) entry which is preliminary data.</text>
</comment>
<gene>
    <name evidence="2" type="ORF">CWS72_14165</name>
</gene>